<sequence length="285" mass="28807">MYAESDWLDFAGEEDELGMPRGEWSVDDEFVAEDTVDIVDGLRSALCDLDAGATDEQLEEALFDMFGSMSSAEAVNLAKAIRQIERGASRALSDPMVAQIAATALPVTGSAVGTLVGGPAGTAVGGALGSAAGRALSTGRQPTAGARAIPVVPATAVPTPVALPVRPVPSPLSSGSTAATQGLVLSQHPEVLQALLAVALGDRGRRSINGVPVGAILSTLSSVLGQAAADADEMSYTINGSQEGITSNDGEWSTDSVVPAERAASLYSALIGDQNGDIDLMAGTT</sequence>
<keyword evidence="2" id="KW-1185">Reference proteome</keyword>
<organism evidence="1 2">
    <name type="scientific">Streptomyces melanosporofaciens</name>
    <dbReference type="NCBI Taxonomy" id="67327"/>
    <lineage>
        <taxon>Bacteria</taxon>
        <taxon>Bacillati</taxon>
        <taxon>Actinomycetota</taxon>
        <taxon>Actinomycetes</taxon>
        <taxon>Kitasatosporales</taxon>
        <taxon>Streptomycetaceae</taxon>
        <taxon>Streptomyces</taxon>
        <taxon>Streptomyces violaceusniger group</taxon>
    </lineage>
</organism>
<evidence type="ECO:0000313" key="1">
    <source>
        <dbReference type="EMBL" id="SED01931.1"/>
    </source>
</evidence>
<accession>A0A1H4XAS7</accession>
<proteinExistence type="predicted"/>
<dbReference type="EMBL" id="FNST01000002">
    <property type="protein sequence ID" value="SED01931.1"/>
    <property type="molecule type" value="Genomic_DNA"/>
</dbReference>
<evidence type="ECO:0000313" key="2">
    <source>
        <dbReference type="Proteomes" id="UP000198609"/>
    </source>
</evidence>
<reference evidence="2" key="1">
    <citation type="submission" date="2016-10" db="EMBL/GenBank/DDBJ databases">
        <authorList>
            <person name="Varghese N."/>
            <person name="Submissions S."/>
        </authorList>
    </citation>
    <scope>NUCLEOTIDE SEQUENCE [LARGE SCALE GENOMIC DNA]</scope>
    <source>
        <strain evidence="2">DSM 40318</strain>
    </source>
</reference>
<protein>
    <submittedName>
        <fullName evidence="1">Uncharacterized protein</fullName>
    </submittedName>
</protein>
<dbReference type="AlphaFoldDB" id="A0A1H4XAS7"/>
<dbReference type="Proteomes" id="UP000198609">
    <property type="component" value="Unassembled WGS sequence"/>
</dbReference>
<gene>
    <name evidence="1" type="ORF">SAMN04490356_6524</name>
</gene>
<name>A0A1H4XAS7_STRMJ</name>
<dbReference type="RefSeq" id="WP_143059818.1">
    <property type="nucleotide sequence ID" value="NZ_FNST01000002.1"/>
</dbReference>